<keyword evidence="2" id="KW-1185">Reference proteome</keyword>
<evidence type="ECO:0000313" key="1">
    <source>
        <dbReference type="EMBL" id="KAL2044163.1"/>
    </source>
</evidence>
<dbReference type="EMBL" id="JBEFKJ010000009">
    <property type="protein sequence ID" value="KAL2044163.1"/>
    <property type="molecule type" value="Genomic_DNA"/>
</dbReference>
<sequence>MSNNIYPLPADELAALYEINTQELILSAKGKSQPMTSDVKFVRTPWMGGLKFELEGRVLAVMGPPEPYEISLRFKMPPPTVADVIIVYAGYPQGKPVPIHFTGFVSPNNDTNSQQIFKEITAEPPKPPQTLTDDNQHISVINGHSFTIKYASEVPRFGSIKMGFDNKYLQLESAGIQDKDIVWTFKGLQPTPDTQVTILVFGGIAQYLIKKVYNVLVGLASESAVKLSDNGYIPRFLQRASEGESKITSSYPDAELHGVLASAPHGLGVSHPEELSNMTVTCKLKNGNLATVGAIGYTRFGPVIVKPGPVDDLKPLPPASSIPMEADKADSLMKAQGWKALYNGLSLTFSILPGVDREPCYTFDMAYGLTLDTVTPTQVRVGVNTGNVTPIGLLNSPDVASSGH</sequence>
<protein>
    <submittedName>
        <fullName evidence="1">Uncharacterized protein</fullName>
    </submittedName>
</protein>
<accession>A0ABR4AGF3</accession>
<comment type="caution">
    <text evidence="1">The sequence shown here is derived from an EMBL/GenBank/DDBJ whole genome shotgun (WGS) entry which is preliminary data.</text>
</comment>
<gene>
    <name evidence="1" type="ORF">N7G274_002868</name>
</gene>
<evidence type="ECO:0000313" key="2">
    <source>
        <dbReference type="Proteomes" id="UP001590950"/>
    </source>
</evidence>
<dbReference type="Proteomes" id="UP001590950">
    <property type="component" value="Unassembled WGS sequence"/>
</dbReference>
<name>A0ABR4AGF3_9LECA</name>
<organism evidence="1 2">
    <name type="scientific">Stereocaulon virgatum</name>
    <dbReference type="NCBI Taxonomy" id="373712"/>
    <lineage>
        <taxon>Eukaryota</taxon>
        <taxon>Fungi</taxon>
        <taxon>Dikarya</taxon>
        <taxon>Ascomycota</taxon>
        <taxon>Pezizomycotina</taxon>
        <taxon>Lecanoromycetes</taxon>
        <taxon>OSLEUM clade</taxon>
        <taxon>Lecanoromycetidae</taxon>
        <taxon>Lecanorales</taxon>
        <taxon>Lecanorineae</taxon>
        <taxon>Stereocaulaceae</taxon>
        <taxon>Stereocaulon</taxon>
    </lineage>
</organism>
<reference evidence="1 2" key="1">
    <citation type="submission" date="2024-09" db="EMBL/GenBank/DDBJ databases">
        <title>Rethinking Asexuality: The Enigmatic Case of Functional Sexual Genes in Lepraria (Stereocaulaceae).</title>
        <authorList>
            <person name="Doellman M."/>
            <person name="Sun Y."/>
            <person name="Barcenas-Pena A."/>
            <person name="Lumbsch H.T."/>
            <person name="Grewe F."/>
        </authorList>
    </citation>
    <scope>NUCLEOTIDE SEQUENCE [LARGE SCALE GENOMIC DNA]</scope>
    <source>
        <strain evidence="1 2">Mercado 3170</strain>
    </source>
</reference>
<proteinExistence type="predicted"/>